<evidence type="ECO:0000313" key="4">
    <source>
        <dbReference type="Proteomes" id="UP000001307"/>
    </source>
</evidence>
<dbReference type="EMBL" id="FN653045">
    <property type="protein sequence ID" value="CBY24424.1"/>
    <property type="molecule type" value="Genomic_DNA"/>
</dbReference>
<name>E4XFG4_OIKDI</name>
<dbReference type="AlphaFoldDB" id="E4XFG4"/>
<organism evidence="3">
    <name type="scientific">Oikopleura dioica</name>
    <name type="common">Tunicate</name>
    <dbReference type="NCBI Taxonomy" id="34765"/>
    <lineage>
        <taxon>Eukaryota</taxon>
        <taxon>Metazoa</taxon>
        <taxon>Chordata</taxon>
        <taxon>Tunicata</taxon>
        <taxon>Appendicularia</taxon>
        <taxon>Copelata</taxon>
        <taxon>Oikopleuridae</taxon>
        <taxon>Oikopleura</taxon>
    </lineage>
</organism>
<keyword evidence="2" id="KW-1133">Transmembrane helix</keyword>
<dbReference type="OrthoDB" id="10421869at2759"/>
<keyword evidence="4" id="KW-1185">Reference proteome</keyword>
<evidence type="ECO:0000256" key="1">
    <source>
        <dbReference type="SAM" id="MobiDB-lite"/>
    </source>
</evidence>
<evidence type="ECO:0000313" key="3">
    <source>
        <dbReference type="EMBL" id="CBY24424.1"/>
    </source>
</evidence>
<feature type="compositionally biased region" description="Acidic residues" evidence="1">
    <location>
        <begin position="17"/>
        <end position="31"/>
    </location>
</feature>
<proteinExistence type="predicted"/>
<accession>E4XFG4</accession>
<dbReference type="Proteomes" id="UP000001307">
    <property type="component" value="Unassembled WGS sequence"/>
</dbReference>
<keyword evidence="2" id="KW-0472">Membrane</keyword>
<feature type="transmembrane region" description="Helical" evidence="2">
    <location>
        <begin position="60"/>
        <end position="81"/>
    </location>
</feature>
<keyword evidence="2" id="KW-0812">Transmembrane</keyword>
<reference evidence="3" key="1">
    <citation type="journal article" date="2010" name="Science">
        <title>Plasticity of animal genome architecture unmasked by rapid evolution of a pelagic tunicate.</title>
        <authorList>
            <person name="Denoeud F."/>
            <person name="Henriet S."/>
            <person name="Mungpakdee S."/>
            <person name="Aury J.M."/>
            <person name="Da Silva C."/>
            <person name="Brinkmann H."/>
            <person name="Mikhaleva J."/>
            <person name="Olsen L.C."/>
            <person name="Jubin C."/>
            <person name="Canestro C."/>
            <person name="Bouquet J.M."/>
            <person name="Danks G."/>
            <person name="Poulain J."/>
            <person name="Campsteijn C."/>
            <person name="Adamski M."/>
            <person name="Cross I."/>
            <person name="Yadetie F."/>
            <person name="Muffato M."/>
            <person name="Louis A."/>
            <person name="Butcher S."/>
            <person name="Tsagkogeorga G."/>
            <person name="Konrad A."/>
            <person name="Singh S."/>
            <person name="Jensen M.F."/>
            <person name="Cong E.H."/>
            <person name="Eikeseth-Otteraa H."/>
            <person name="Noel B."/>
            <person name="Anthouard V."/>
            <person name="Porcel B.M."/>
            <person name="Kachouri-Lafond R."/>
            <person name="Nishino A."/>
            <person name="Ugolini M."/>
            <person name="Chourrout P."/>
            <person name="Nishida H."/>
            <person name="Aasland R."/>
            <person name="Huzurbazar S."/>
            <person name="Westhof E."/>
            <person name="Delsuc F."/>
            <person name="Lehrach H."/>
            <person name="Reinhardt R."/>
            <person name="Weissenbach J."/>
            <person name="Roy S.W."/>
            <person name="Artiguenave F."/>
            <person name="Postlethwait J.H."/>
            <person name="Manak J.R."/>
            <person name="Thompson E.M."/>
            <person name="Jaillon O."/>
            <person name="Du Pasquier L."/>
            <person name="Boudinot P."/>
            <person name="Liberles D.A."/>
            <person name="Volff J.N."/>
            <person name="Philippe H."/>
            <person name="Lenhard B."/>
            <person name="Roest Crollius H."/>
            <person name="Wincker P."/>
            <person name="Chourrout D."/>
        </authorList>
    </citation>
    <scope>NUCLEOTIDE SEQUENCE [LARGE SCALE GENOMIC DNA]</scope>
</reference>
<dbReference type="InParanoid" id="E4XFG4"/>
<protein>
    <submittedName>
        <fullName evidence="3">Uncharacterized protein</fullName>
    </submittedName>
</protein>
<evidence type="ECO:0000256" key="2">
    <source>
        <dbReference type="SAM" id="Phobius"/>
    </source>
</evidence>
<feature type="region of interest" description="Disordered" evidence="1">
    <location>
        <begin position="1"/>
        <end position="40"/>
    </location>
</feature>
<gene>
    <name evidence="3" type="ORF">GSOID_T00010285001</name>
</gene>
<sequence>MEEDDLILRRRRGSTEDQADDDPGSETEDDIERVFGSKDKKQDDVDREIVNSEKYMLREFFSLFILLFLVGIAFLQLSVFLRSYFLQQTYETPAPSRSFLQPSNAENLYLLNKTNSTPPQQM</sequence>